<keyword evidence="1" id="KW-0472">Membrane</keyword>
<evidence type="ECO:0000313" key="3">
    <source>
        <dbReference type="Proteomes" id="UP000625780"/>
    </source>
</evidence>
<accession>A0ABQ1R6M0</accession>
<name>A0ABQ1R6M0_9FLAO</name>
<feature type="transmembrane region" description="Helical" evidence="1">
    <location>
        <begin position="93"/>
        <end position="114"/>
    </location>
</feature>
<keyword evidence="1" id="KW-1133">Transmembrane helix</keyword>
<evidence type="ECO:0008006" key="4">
    <source>
        <dbReference type="Google" id="ProtNLM"/>
    </source>
</evidence>
<comment type="caution">
    <text evidence="2">The sequence shown here is derived from an EMBL/GenBank/DDBJ whole genome shotgun (WGS) entry which is preliminary data.</text>
</comment>
<proteinExistence type="predicted"/>
<reference evidence="3" key="1">
    <citation type="journal article" date="2019" name="Int. J. Syst. Evol. Microbiol.">
        <title>The Global Catalogue of Microorganisms (GCM) 10K type strain sequencing project: providing services to taxonomists for standard genome sequencing and annotation.</title>
        <authorList>
            <consortium name="The Broad Institute Genomics Platform"/>
            <consortium name="The Broad Institute Genome Sequencing Center for Infectious Disease"/>
            <person name="Wu L."/>
            <person name="Ma J."/>
        </authorList>
    </citation>
    <scope>NUCLEOTIDE SEQUENCE [LARGE SCALE GENOMIC DNA]</scope>
    <source>
        <strain evidence="3">CGMCC 1.12606</strain>
    </source>
</reference>
<dbReference type="Pfam" id="PF12725">
    <property type="entry name" value="DUF3810"/>
    <property type="match status" value="1"/>
</dbReference>
<evidence type="ECO:0000256" key="1">
    <source>
        <dbReference type="SAM" id="Phobius"/>
    </source>
</evidence>
<dbReference type="Proteomes" id="UP000625780">
    <property type="component" value="Unassembled WGS sequence"/>
</dbReference>
<protein>
    <recommendedName>
        <fullName evidence="4">DUF3810 domain-containing protein</fullName>
    </recommendedName>
</protein>
<keyword evidence="1" id="KW-0812">Transmembrane</keyword>
<dbReference type="EMBL" id="BMFH01000002">
    <property type="protein sequence ID" value="GGD57502.1"/>
    <property type="molecule type" value="Genomic_DNA"/>
</dbReference>
<evidence type="ECO:0000313" key="2">
    <source>
        <dbReference type="EMBL" id="GGD57502.1"/>
    </source>
</evidence>
<dbReference type="InterPro" id="IPR024294">
    <property type="entry name" value="DUF3810"/>
</dbReference>
<organism evidence="2 3">
    <name type="scientific">Muriicola marianensis</name>
    <dbReference type="NCBI Taxonomy" id="1324801"/>
    <lineage>
        <taxon>Bacteria</taxon>
        <taxon>Pseudomonadati</taxon>
        <taxon>Bacteroidota</taxon>
        <taxon>Flavobacteriia</taxon>
        <taxon>Flavobacteriales</taxon>
        <taxon>Flavobacteriaceae</taxon>
        <taxon>Muriicola</taxon>
    </lineage>
</organism>
<gene>
    <name evidence="2" type="ORF">GCM10011361_25070</name>
</gene>
<keyword evidence="3" id="KW-1185">Reference proteome</keyword>
<feature type="transmembrane region" description="Helical" evidence="1">
    <location>
        <begin position="55"/>
        <end position="81"/>
    </location>
</feature>
<sequence length="361" mass="41567">MGKFTPMNYRLKNAIVLSLPVQILLVSWITRYPEVIENYYSLGIYPYISAVLRWLYGWIPFSLGDILYTLLLLVTGRYLYLHWLEIRTKPLSFLRDLLVVFSIAYFSFHLLWGLNYYRQPLSKTLGLRNSYTTEELTAFTAVLTEKTNELQAKLSEADSIQVVVPFKRQEIFEMVSSDYRPLPTEFPEFEYSNPSVKGSLYSLALTYMGYGGYLNPFTLEAQVNQKIPMSRFPVVSCHEIAHQLGYAAENEANFIGYLAALNQGDPRLRYSALSYALGYCLSELRALDEELFEEAYSRVNPGIKKDYEELSAFWKAYENPLEPIFKLTFNAFLKANNQAAGIRSYNLVVALLVAYHEESPL</sequence>